<feature type="transmembrane region" description="Helical" evidence="10">
    <location>
        <begin position="456"/>
        <end position="479"/>
    </location>
</feature>
<evidence type="ECO:0008006" key="12">
    <source>
        <dbReference type="Google" id="ProtNLM"/>
    </source>
</evidence>
<feature type="transmembrane region" description="Helical" evidence="10">
    <location>
        <begin position="74"/>
        <end position="95"/>
    </location>
</feature>
<sequence>MKIITLDLRPVLSILGVFLTGLALTMLVPTSMDLLDNNNNWLGFMMSAALTSFIGVTLILITRGKKEIIEIKSTFLLVTLSWIILSIFSSLPFLFSQNNLGITESFFESVSGLTTTGSTTINNIQDASRGLLLWRAILQWLGGIGIIVSAVSILPSLGVGGMQLFRLESSDSSEKLLPRATSIATEITVLYLFLSGLCAIAYWFSGLSIFDSIIHSMTTIATGGFSSQQGSIGAYNNLSLEIMCILFMIFSSLPFVLYLKAIRGKPYLLFKDEQVQGFFKILISSILIIILYLSFLEDFDFFSSLRSVIFNVTSILTGTGFSTDSYDNWGTPVIVVFLCITFIGGCAGSTTCGIKVFRIQVIFKNSKQMIEKLISPNRVTNHKYNGENLSLEIIESVMTFLFIFILTFFVITLILALTGLDLLTSMSASATSISNVGPGLGNIIGPNYNFSELSNIAKWVLSFGMLAGRLEFLTFLVIFSKSFRK</sequence>
<keyword evidence="5 10" id="KW-0812">Transmembrane</keyword>
<evidence type="ECO:0000256" key="5">
    <source>
        <dbReference type="ARBA" id="ARBA00022692"/>
    </source>
</evidence>
<keyword evidence="6" id="KW-0630">Potassium</keyword>
<evidence type="ECO:0000256" key="6">
    <source>
        <dbReference type="ARBA" id="ARBA00022958"/>
    </source>
</evidence>
<keyword evidence="9 10" id="KW-0472">Membrane</keyword>
<dbReference type="InterPro" id="IPR004772">
    <property type="entry name" value="TrkH"/>
</dbReference>
<reference evidence="11" key="1">
    <citation type="submission" date="2018-05" db="EMBL/GenBank/DDBJ databases">
        <authorList>
            <person name="Lanie J.A."/>
            <person name="Ng W.-L."/>
            <person name="Kazmierczak K.M."/>
            <person name="Andrzejewski T.M."/>
            <person name="Davidsen T.M."/>
            <person name="Wayne K.J."/>
            <person name="Tettelin H."/>
            <person name="Glass J.I."/>
            <person name="Rusch D."/>
            <person name="Podicherti R."/>
            <person name="Tsui H.-C.T."/>
            <person name="Winkler M.E."/>
        </authorList>
    </citation>
    <scope>NUCLEOTIDE SEQUENCE</scope>
</reference>
<dbReference type="PIRSF" id="PIRSF006247">
    <property type="entry name" value="TrkH"/>
    <property type="match status" value="1"/>
</dbReference>
<feature type="transmembrane region" description="Helical" evidence="10">
    <location>
        <begin position="12"/>
        <end position="29"/>
    </location>
</feature>
<evidence type="ECO:0000256" key="9">
    <source>
        <dbReference type="ARBA" id="ARBA00023136"/>
    </source>
</evidence>
<feature type="transmembrane region" description="Helical" evidence="10">
    <location>
        <begin position="333"/>
        <end position="357"/>
    </location>
</feature>
<keyword evidence="7 10" id="KW-1133">Transmembrane helix</keyword>
<feature type="transmembrane region" description="Helical" evidence="10">
    <location>
        <begin position="397"/>
        <end position="417"/>
    </location>
</feature>
<feature type="transmembrane region" description="Helical" evidence="10">
    <location>
        <begin position="183"/>
        <end position="204"/>
    </location>
</feature>
<evidence type="ECO:0000256" key="3">
    <source>
        <dbReference type="ARBA" id="ARBA00022475"/>
    </source>
</evidence>
<evidence type="ECO:0000256" key="4">
    <source>
        <dbReference type="ARBA" id="ARBA00022538"/>
    </source>
</evidence>
<evidence type="ECO:0000256" key="8">
    <source>
        <dbReference type="ARBA" id="ARBA00023065"/>
    </source>
</evidence>
<evidence type="ECO:0000256" key="1">
    <source>
        <dbReference type="ARBA" id="ARBA00004651"/>
    </source>
</evidence>
<feature type="transmembrane region" description="Helical" evidence="10">
    <location>
        <begin position="278"/>
        <end position="296"/>
    </location>
</feature>
<name>A0A381UY65_9ZZZZ</name>
<keyword evidence="2" id="KW-0813">Transport</keyword>
<keyword evidence="8" id="KW-0406">Ion transport</keyword>
<dbReference type="PANTHER" id="PTHR32024">
    <property type="entry name" value="TRK SYSTEM POTASSIUM UPTAKE PROTEIN TRKG-RELATED"/>
    <property type="match status" value="1"/>
</dbReference>
<comment type="subcellular location">
    <subcellularLocation>
        <location evidence="1">Cell membrane</location>
        <topology evidence="1">Multi-pass membrane protein</topology>
    </subcellularLocation>
</comment>
<organism evidence="11">
    <name type="scientific">marine metagenome</name>
    <dbReference type="NCBI Taxonomy" id="408172"/>
    <lineage>
        <taxon>unclassified sequences</taxon>
        <taxon>metagenomes</taxon>
        <taxon>ecological metagenomes</taxon>
    </lineage>
</organism>
<evidence type="ECO:0000256" key="2">
    <source>
        <dbReference type="ARBA" id="ARBA00022448"/>
    </source>
</evidence>
<proteinExistence type="predicted"/>
<keyword evidence="3" id="KW-1003">Cell membrane</keyword>
<feature type="transmembrane region" description="Helical" evidence="10">
    <location>
        <begin position="238"/>
        <end position="258"/>
    </location>
</feature>
<dbReference type="EMBL" id="UINC01007396">
    <property type="protein sequence ID" value="SVA33089.1"/>
    <property type="molecule type" value="Genomic_DNA"/>
</dbReference>
<dbReference type="InterPro" id="IPR003445">
    <property type="entry name" value="Cat_transpt"/>
</dbReference>
<dbReference type="AlphaFoldDB" id="A0A381UY65"/>
<dbReference type="GO" id="GO:0015379">
    <property type="term" value="F:potassium:chloride symporter activity"/>
    <property type="evidence" value="ECO:0007669"/>
    <property type="project" value="InterPro"/>
</dbReference>
<gene>
    <name evidence="11" type="ORF">METZ01_LOCUS85943</name>
</gene>
<feature type="transmembrane region" description="Helical" evidence="10">
    <location>
        <begin position="137"/>
        <end position="162"/>
    </location>
</feature>
<feature type="transmembrane region" description="Helical" evidence="10">
    <location>
        <begin position="41"/>
        <end position="62"/>
    </location>
</feature>
<keyword evidence="4" id="KW-0633">Potassium transport</keyword>
<dbReference type="Pfam" id="PF02386">
    <property type="entry name" value="TrkH"/>
    <property type="match status" value="1"/>
</dbReference>
<evidence type="ECO:0000313" key="11">
    <source>
        <dbReference type="EMBL" id="SVA33089.1"/>
    </source>
</evidence>
<accession>A0A381UY65</accession>
<evidence type="ECO:0000256" key="7">
    <source>
        <dbReference type="ARBA" id="ARBA00022989"/>
    </source>
</evidence>
<evidence type="ECO:0000256" key="10">
    <source>
        <dbReference type="SAM" id="Phobius"/>
    </source>
</evidence>
<protein>
    <recommendedName>
        <fullName evidence="12">Trk system potassium uptake protein</fullName>
    </recommendedName>
</protein>
<dbReference type="PANTHER" id="PTHR32024:SF3">
    <property type="entry name" value="TRK SYSTEM POTASSIUM UPTAKE PROTEIN"/>
    <property type="match status" value="1"/>
</dbReference>
<dbReference type="GO" id="GO:0005886">
    <property type="term" value="C:plasma membrane"/>
    <property type="evidence" value="ECO:0007669"/>
    <property type="project" value="UniProtKB-SubCell"/>
</dbReference>